<evidence type="ECO:0000256" key="4">
    <source>
        <dbReference type="SAM" id="Phobius"/>
    </source>
</evidence>
<dbReference type="InterPro" id="IPR018062">
    <property type="entry name" value="HTH_AraC-typ_CS"/>
</dbReference>
<keyword evidence="2" id="KW-0238">DNA-binding</keyword>
<proteinExistence type="predicted"/>
<dbReference type="InterPro" id="IPR020449">
    <property type="entry name" value="Tscrpt_reg_AraC-type_HTH"/>
</dbReference>
<evidence type="ECO:0000256" key="2">
    <source>
        <dbReference type="ARBA" id="ARBA00023125"/>
    </source>
</evidence>
<keyword evidence="3" id="KW-0804">Transcription</keyword>
<dbReference type="EMBL" id="MFYX01000033">
    <property type="protein sequence ID" value="OGK06327.1"/>
    <property type="molecule type" value="Genomic_DNA"/>
</dbReference>
<evidence type="ECO:0000313" key="7">
    <source>
        <dbReference type="EMBL" id="OGK06327.1"/>
    </source>
</evidence>
<name>A0A1F7FIL2_UNCRA</name>
<dbReference type="AlphaFoldDB" id="A0A1F7FIL2"/>
<comment type="caution">
    <text evidence="7">The sequence shown here is derived from an EMBL/GenBank/DDBJ whole genome shotgun (WGS) entry which is preliminary data.</text>
</comment>
<dbReference type="PRINTS" id="PR00032">
    <property type="entry name" value="HTHARAC"/>
</dbReference>
<gene>
    <name evidence="7" type="ORF">A2519_08635</name>
</gene>
<sequence>MKKILRFLIALAVPCLCANVTDGPLFLDGFENANPFAGWEIISPDPVETWALVETRTASSGAKCLRLVPGNLHILIKRTLMPVHAASVAKGFYFSFDFKIDKASITAGPSGPLWGTLLSCVMSGSWPLYGNPTVLIEKQGSDLFLKMLMRQKHGDMPLTIPPDPVVRVAPDRWHALSVFVSIRDSVLIDSLFYDDRCIGAGTRRFIVMPAMIEKIELGQERKDGLPVSSICFDNVSISAKRTVNTQPANLMTLRPDRGNNPVFSVGDTLYLDFIVNPMTRNDYIDLNFRLTSFEGSKLDRYGVLDKKRNLVFSLYDSARVPYKDQEGLNSWGAVSKDAIALRSYPFTTLLMDAYYFNPRNGEGTIALRINKDFEPGRWEINACMVHTGQSNDAQVLPSLSFYIKPRYPKLRLLIGLAAGLISLVIVSMVYTRRSVVKDTALKGDLSDIVLKIDDFLANNYANNDLSHEDIAKHVFLSKPHTNMLYKRSQGISPMQKLRDIRMQKACELLLSTEKSISDIGFAVGFQDQNNFLRSFKKSIGFSPSDYRKTRKNQPR</sequence>
<dbReference type="PROSITE" id="PS01124">
    <property type="entry name" value="HTH_ARAC_FAMILY_2"/>
    <property type="match status" value="1"/>
</dbReference>
<dbReference type="GO" id="GO:0003700">
    <property type="term" value="F:DNA-binding transcription factor activity"/>
    <property type="evidence" value="ECO:0007669"/>
    <property type="project" value="InterPro"/>
</dbReference>
<dbReference type="PANTHER" id="PTHR43280:SF30">
    <property type="entry name" value="MMSAB OPERON REGULATORY PROTEIN"/>
    <property type="match status" value="1"/>
</dbReference>
<accession>A0A1F7FIL2</accession>
<feature type="transmembrane region" description="Helical" evidence="4">
    <location>
        <begin position="410"/>
        <end position="430"/>
    </location>
</feature>
<dbReference type="Gene3D" id="1.10.10.60">
    <property type="entry name" value="Homeodomain-like"/>
    <property type="match status" value="2"/>
</dbReference>
<dbReference type="Proteomes" id="UP000179243">
    <property type="component" value="Unassembled WGS sequence"/>
</dbReference>
<keyword evidence="4" id="KW-1133">Transmembrane helix</keyword>
<feature type="signal peptide" evidence="5">
    <location>
        <begin position="1"/>
        <end position="18"/>
    </location>
</feature>
<dbReference type="Pfam" id="PF12833">
    <property type="entry name" value="HTH_18"/>
    <property type="match status" value="1"/>
</dbReference>
<evidence type="ECO:0000256" key="1">
    <source>
        <dbReference type="ARBA" id="ARBA00023015"/>
    </source>
</evidence>
<dbReference type="PANTHER" id="PTHR43280">
    <property type="entry name" value="ARAC-FAMILY TRANSCRIPTIONAL REGULATOR"/>
    <property type="match status" value="1"/>
</dbReference>
<dbReference type="PROSITE" id="PS00041">
    <property type="entry name" value="HTH_ARAC_FAMILY_1"/>
    <property type="match status" value="1"/>
</dbReference>
<dbReference type="SMART" id="SM00342">
    <property type="entry name" value="HTH_ARAC"/>
    <property type="match status" value="1"/>
</dbReference>
<evidence type="ECO:0000313" key="8">
    <source>
        <dbReference type="Proteomes" id="UP000179243"/>
    </source>
</evidence>
<dbReference type="InterPro" id="IPR009057">
    <property type="entry name" value="Homeodomain-like_sf"/>
</dbReference>
<dbReference type="InterPro" id="IPR018060">
    <property type="entry name" value="HTH_AraC"/>
</dbReference>
<keyword evidence="4" id="KW-0812">Transmembrane</keyword>
<dbReference type="SUPFAM" id="SSF46689">
    <property type="entry name" value="Homeodomain-like"/>
    <property type="match status" value="1"/>
</dbReference>
<feature type="domain" description="HTH araC/xylS-type" evidence="6">
    <location>
        <begin position="450"/>
        <end position="549"/>
    </location>
</feature>
<evidence type="ECO:0000259" key="6">
    <source>
        <dbReference type="PROSITE" id="PS01124"/>
    </source>
</evidence>
<keyword evidence="4" id="KW-0472">Membrane</keyword>
<evidence type="ECO:0000256" key="3">
    <source>
        <dbReference type="ARBA" id="ARBA00023163"/>
    </source>
</evidence>
<evidence type="ECO:0000256" key="5">
    <source>
        <dbReference type="SAM" id="SignalP"/>
    </source>
</evidence>
<keyword evidence="1" id="KW-0805">Transcription regulation</keyword>
<organism evidence="7 8">
    <name type="scientific">Candidatus Raymondbacteria bacterium RIFOXYD12_FULL_49_13</name>
    <dbReference type="NCBI Taxonomy" id="1817890"/>
    <lineage>
        <taxon>Bacteria</taxon>
        <taxon>Raymondiibacteriota</taxon>
    </lineage>
</organism>
<keyword evidence="5" id="KW-0732">Signal</keyword>
<dbReference type="GO" id="GO:0043565">
    <property type="term" value="F:sequence-specific DNA binding"/>
    <property type="evidence" value="ECO:0007669"/>
    <property type="project" value="InterPro"/>
</dbReference>
<protein>
    <recommendedName>
        <fullName evidence="6">HTH araC/xylS-type domain-containing protein</fullName>
    </recommendedName>
</protein>
<reference evidence="7 8" key="1">
    <citation type="journal article" date="2016" name="Nat. Commun.">
        <title>Thousands of microbial genomes shed light on interconnected biogeochemical processes in an aquifer system.</title>
        <authorList>
            <person name="Anantharaman K."/>
            <person name="Brown C.T."/>
            <person name="Hug L.A."/>
            <person name="Sharon I."/>
            <person name="Castelle C.J."/>
            <person name="Probst A.J."/>
            <person name="Thomas B.C."/>
            <person name="Singh A."/>
            <person name="Wilkins M.J."/>
            <person name="Karaoz U."/>
            <person name="Brodie E.L."/>
            <person name="Williams K.H."/>
            <person name="Hubbard S.S."/>
            <person name="Banfield J.F."/>
        </authorList>
    </citation>
    <scope>NUCLEOTIDE SEQUENCE [LARGE SCALE GENOMIC DNA]</scope>
</reference>
<feature type="chain" id="PRO_5009528753" description="HTH araC/xylS-type domain-containing protein" evidence="5">
    <location>
        <begin position="19"/>
        <end position="555"/>
    </location>
</feature>